<reference evidence="1" key="1">
    <citation type="submission" date="2014-09" db="EMBL/GenBank/DDBJ databases">
        <authorList>
            <person name="Magalhaes I.L.F."/>
            <person name="Oliveira U."/>
            <person name="Santos F.R."/>
            <person name="Vidigal T.H.D.A."/>
            <person name="Brescovit A.D."/>
            <person name="Santos A.J."/>
        </authorList>
    </citation>
    <scope>NUCLEOTIDE SEQUENCE</scope>
    <source>
        <tissue evidence="1">Shoot tissue taken approximately 20 cm above the soil surface</tissue>
    </source>
</reference>
<dbReference type="AlphaFoldDB" id="A0A0A8ZIC7"/>
<name>A0A0A8ZIC7_ARUDO</name>
<evidence type="ECO:0000313" key="1">
    <source>
        <dbReference type="EMBL" id="JAD36505.1"/>
    </source>
</evidence>
<organism evidence="1">
    <name type="scientific">Arundo donax</name>
    <name type="common">Giant reed</name>
    <name type="synonym">Donax arundinaceus</name>
    <dbReference type="NCBI Taxonomy" id="35708"/>
    <lineage>
        <taxon>Eukaryota</taxon>
        <taxon>Viridiplantae</taxon>
        <taxon>Streptophyta</taxon>
        <taxon>Embryophyta</taxon>
        <taxon>Tracheophyta</taxon>
        <taxon>Spermatophyta</taxon>
        <taxon>Magnoliopsida</taxon>
        <taxon>Liliopsida</taxon>
        <taxon>Poales</taxon>
        <taxon>Poaceae</taxon>
        <taxon>PACMAD clade</taxon>
        <taxon>Arundinoideae</taxon>
        <taxon>Arundineae</taxon>
        <taxon>Arundo</taxon>
    </lineage>
</organism>
<sequence>MLSGCFLEWRQCHILARINPGCLVVVKLLSLQVHHFQELCPNVELLCKYYLQHGILLMISISDT</sequence>
<protein>
    <submittedName>
        <fullName evidence="1">Uncharacterized protein</fullName>
    </submittedName>
</protein>
<dbReference type="EMBL" id="GBRH01261390">
    <property type="protein sequence ID" value="JAD36505.1"/>
    <property type="molecule type" value="Transcribed_RNA"/>
</dbReference>
<reference evidence="1" key="2">
    <citation type="journal article" date="2015" name="Data Brief">
        <title>Shoot transcriptome of the giant reed, Arundo donax.</title>
        <authorList>
            <person name="Barrero R.A."/>
            <person name="Guerrero F.D."/>
            <person name="Moolhuijzen P."/>
            <person name="Goolsby J.A."/>
            <person name="Tidwell J."/>
            <person name="Bellgard S.E."/>
            <person name="Bellgard M.I."/>
        </authorList>
    </citation>
    <scope>NUCLEOTIDE SEQUENCE</scope>
    <source>
        <tissue evidence="1">Shoot tissue taken approximately 20 cm above the soil surface</tissue>
    </source>
</reference>
<accession>A0A0A8ZIC7</accession>
<proteinExistence type="predicted"/>